<keyword evidence="2" id="KW-0813">Transport</keyword>
<dbReference type="PANTHER" id="PTHR33989">
    <property type="match status" value="1"/>
</dbReference>
<evidence type="ECO:0000313" key="12">
    <source>
        <dbReference type="Proteomes" id="UP000235547"/>
    </source>
</evidence>
<dbReference type="GO" id="GO:0008982">
    <property type="term" value="F:protein-N(PI)-phosphohistidine-sugar phosphotransferase activity"/>
    <property type="evidence" value="ECO:0007669"/>
    <property type="project" value="InterPro"/>
</dbReference>
<dbReference type="InterPro" id="IPR001633">
    <property type="entry name" value="EAL_dom"/>
</dbReference>
<dbReference type="GO" id="GO:0009401">
    <property type="term" value="P:phosphoenolpyruvate-dependent sugar phosphotransferase system"/>
    <property type="evidence" value="ECO:0007669"/>
    <property type="project" value="InterPro"/>
</dbReference>
<dbReference type="SMART" id="SM00052">
    <property type="entry name" value="EAL"/>
    <property type="match status" value="1"/>
</dbReference>
<dbReference type="PROSITE" id="PS51105">
    <property type="entry name" value="PTS_EIIC_TYPE_3"/>
    <property type="match status" value="1"/>
</dbReference>
<evidence type="ECO:0000313" key="11">
    <source>
        <dbReference type="EMBL" id="PMR82219.1"/>
    </source>
</evidence>
<feature type="transmembrane region" description="Helical" evidence="8">
    <location>
        <begin position="358"/>
        <end position="376"/>
    </location>
</feature>
<feature type="transmembrane region" description="Helical" evidence="8">
    <location>
        <begin position="29"/>
        <end position="49"/>
    </location>
</feature>
<organism evidence="11 12">
    <name type="scientific">Halomonas urumqiensis</name>
    <dbReference type="NCBI Taxonomy" id="1684789"/>
    <lineage>
        <taxon>Bacteria</taxon>
        <taxon>Pseudomonadati</taxon>
        <taxon>Pseudomonadota</taxon>
        <taxon>Gammaproteobacteria</taxon>
        <taxon>Oceanospirillales</taxon>
        <taxon>Halomonadaceae</taxon>
        <taxon>Halomonas</taxon>
    </lineage>
</organism>
<evidence type="ECO:0000256" key="6">
    <source>
        <dbReference type="ARBA" id="ARBA00022989"/>
    </source>
</evidence>
<keyword evidence="5 8" id="KW-0812">Transmembrane</keyword>
<evidence type="ECO:0000256" key="8">
    <source>
        <dbReference type="SAM" id="Phobius"/>
    </source>
</evidence>
<evidence type="ECO:0000259" key="9">
    <source>
        <dbReference type="PROSITE" id="PS50883"/>
    </source>
</evidence>
<feature type="transmembrane region" description="Helical" evidence="8">
    <location>
        <begin position="162"/>
        <end position="187"/>
    </location>
</feature>
<dbReference type="InterPro" id="IPR004501">
    <property type="entry name" value="PTS_EIIC_3"/>
</dbReference>
<evidence type="ECO:0000256" key="1">
    <source>
        <dbReference type="ARBA" id="ARBA00004651"/>
    </source>
</evidence>
<comment type="subcellular location">
    <subcellularLocation>
        <location evidence="1">Cell membrane</location>
        <topology evidence="1">Multi-pass membrane protein</topology>
    </subcellularLocation>
</comment>
<dbReference type="PROSITE" id="PS50883">
    <property type="entry name" value="EAL"/>
    <property type="match status" value="1"/>
</dbReference>
<dbReference type="InterPro" id="IPR035919">
    <property type="entry name" value="EAL_sf"/>
</dbReference>
<keyword evidence="12" id="KW-1185">Reference proteome</keyword>
<dbReference type="AlphaFoldDB" id="A0A2N7UP67"/>
<keyword evidence="3" id="KW-1003">Cell membrane</keyword>
<evidence type="ECO:0000256" key="5">
    <source>
        <dbReference type="ARBA" id="ARBA00022692"/>
    </source>
</evidence>
<evidence type="ECO:0008006" key="13">
    <source>
        <dbReference type="Google" id="ProtNLM"/>
    </source>
</evidence>
<feature type="transmembrane region" description="Helical" evidence="8">
    <location>
        <begin position="284"/>
        <end position="304"/>
    </location>
</feature>
<dbReference type="OrthoDB" id="6198205at2"/>
<dbReference type="EMBL" id="PNRG01000005">
    <property type="protein sequence ID" value="PMR82219.1"/>
    <property type="molecule type" value="Genomic_DNA"/>
</dbReference>
<feature type="transmembrane region" description="Helical" evidence="8">
    <location>
        <begin position="207"/>
        <end position="228"/>
    </location>
</feature>
<accession>A0A2N7UP67</accession>
<dbReference type="Proteomes" id="UP000235547">
    <property type="component" value="Unassembled WGS sequence"/>
</dbReference>
<reference evidence="11 12" key="1">
    <citation type="submission" date="2018-01" db="EMBL/GenBank/DDBJ databases">
        <title>Halomonas endophytica sp. nov., isolated from storage liquid in the stems of Populus euphratica.</title>
        <authorList>
            <person name="Chen C."/>
        </authorList>
    </citation>
    <scope>NUCLEOTIDE SEQUENCE [LARGE SCALE GENOMIC DNA]</scope>
    <source>
        <strain evidence="11 12">BZ-SZ-XJ27</strain>
    </source>
</reference>
<sequence length="693" mass="77412">MSTQGMAPQKCPAGHFQPFTPLQSIRDSLLWLVPCFVASSLLAFFASLINFFGLPFPQVAYYLEVFHEHFYNLLPFLIGVALSSRLCMDYDLPRPPVALFALVVLVVILAQLDLYFPDTYNFHGIFGFIVPFLTVPLMAFLHRRGFGRLVKSNITGIHVRDSLNLIIPGFCVLLTTVGVLQVIYLLVEMLPITPPALDMVEEPYSAGLLMVLLNSLFWFIGVHGYFAITPLIEDLVAVESGLLSGGLSFFGSFVFIGGVGATMSLLIAILLFSRSRLYRKLAIISIPIALFNINEVLLFCLPIILNYRLLVPFVALPMLNCAVGLALIQQEVLTVHAGAMPINSPVLFNAWISTDGSLMGPIVQVVLVLVGVFLYLPFMVWNDRRQANAHVQLEQLNATFSTRYEDIYYLAGDPVTESQVRRARVEELIDRFRAVQNLSFKMFYQPKVDPVRGTVMGAEALIRAQDKEGRLVSPGVFLPTFHDGRMMKHIDQWVFLEVVEQIQEWRDTGHHLVPISVNLDAETLADEQVMKQIVKTLQPVAEFIRVEITEEVLAQTDAVAKESLALLKAQRIAIDIDDFGTGYSSLSYISRFRPDAVKLDRSFVLNLTESHGIRLFDSVIEFAQSMGLAVIVEGVESEAELVHVRRHRGLLVQGWCYSPALPPDGFQEFMKEYLNPKPERIKRLGTASAGGAA</sequence>
<dbReference type="PANTHER" id="PTHR33989:SF4">
    <property type="entry name" value="PTS SYSTEM N,N'-DIACETYLCHITOBIOSE-SPECIFIC EIIC COMPONENT"/>
    <property type="match status" value="1"/>
</dbReference>
<proteinExistence type="predicted"/>
<dbReference type="Pfam" id="PF00563">
    <property type="entry name" value="EAL"/>
    <property type="match status" value="1"/>
</dbReference>
<dbReference type="SUPFAM" id="SSF141868">
    <property type="entry name" value="EAL domain-like"/>
    <property type="match status" value="1"/>
</dbReference>
<dbReference type="InterPro" id="IPR003352">
    <property type="entry name" value="PTS_EIIC"/>
</dbReference>
<name>A0A2N7UP67_9GAMM</name>
<dbReference type="GO" id="GO:0005886">
    <property type="term" value="C:plasma membrane"/>
    <property type="evidence" value="ECO:0007669"/>
    <property type="project" value="UniProtKB-SubCell"/>
</dbReference>
<gene>
    <name evidence="11" type="ORF">C1H70_03270</name>
</gene>
<dbReference type="Gene3D" id="3.20.20.450">
    <property type="entry name" value="EAL domain"/>
    <property type="match status" value="1"/>
</dbReference>
<evidence type="ECO:0000256" key="2">
    <source>
        <dbReference type="ARBA" id="ARBA00022448"/>
    </source>
</evidence>
<dbReference type="RefSeq" id="WP_102586890.1">
    <property type="nucleotide sequence ID" value="NZ_BNAE01000001.1"/>
</dbReference>
<keyword evidence="4" id="KW-0762">Sugar transport</keyword>
<evidence type="ECO:0000256" key="7">
    <source>
        <dbReference type="ARBA" id="ARBA00023136"/>
    </source>
</evidence>
<comment type="caution">
    <text evidence="11">The sequence shown here is derived from an EMBL/GenBank/DDBJ whole genome shotgun (WGS) entry which is preliminary data.</text>
</comment>
<dbReference type="CDD" id="cd01948">
    <property type="entry name" value="EAL"/>
    <property type="match status" value="1"/>
</dbReference>
<feature type="domain" description="PTS EIIC type-3" evidence="10">
    <location>
        <begin position="6"/>
        <end position="378"/>
    </location>
</feature>
<evidence type="ECO:0000256" key="4">
    <source>
        <dbReference type="ARBA" id="ARBA00022597"/>
    </source>
</evidence>
<feature type="transmembrane region" description="Helical" evidence="8">
    <location>
        <begin position="249"/>
        <end position="272"/>
    </location>
</feature>
<protein>
    <recommendedName>
        <fullName evidence="13">Diguanylate phosphodiesterase</fullName>
    </recommendedName>
</protein>
<feature type="transmembrane region" description="Helical" evidence="8">
    <location>
        <begin position="69"/>
        <end position="88"/>
    </location>
</feature>
<feature type="transmembrane region" description="Helical" evidence="8">
    <location>
        <begin position="122"/>
        <end position="141"/>
    </location>
</feature>
<feature type="domain" description="EAL" evidence="9">
    <location>
        <begin position="424"/>
        <end position="674"/>
    </location>
</feature>
<keyword evidence="7 8" id="KW-0472">Membrane</keyword>
<dbReference type="Pfam" id="PF02378">
    <property type="entry name" value="PTS_EIIC"/>
    <property type="match status" value="1"/>
</dbReference>
<feature type="transmembrane region" description="Helical" evidence="8">
    <location>
        <begin position="97"/>
        <end position="116"/>
    </location>
</feature>
<evidence type="ECO:0000256" key="3">
    <source>
        <dbReference type="ARBA" id="ARBA00022475"/>
    </source>
</evidence>
<evidence type="ECO:0000259" key="10">
    <source>
        <dbReference type="PROSITE" id="PS51105"/>
    </source>
</evidence>
<keyword evidence="6 8" id="KW-1133">Transmembrane helix</keyword>
<feature type="transmembrane region" description="Helical" evidence="8">
    <location>
        <begin position="309"/>
        <end position="328"/>
    </location>
</feature>
<dbReference type="InterPro" id="IPR051088">
    <property type="entry name" value="PTS_Sugar-EIIC/EIIB"/>
</dbReference>